<comment type="catalytic activity">
    <reaction evidence="5">
        <text>3-methylbut-2-enoyl-CoA + hydrogencarbonate + ATP = 3-methyl-(2E)-glutaconyl-CoA + ADP + phosphate + H(+)</text>
        <dbReference type="Rhea" id="RHEA:13589"/>
        <dbReference type="ChEBI" id="CHEBI:15378"/>
        <dbReference type="ChEBI" id="CHEBI:17544"/>
        <dbReference type="ChEBI" id="CHEBI:30616"/>
        <dbReference type="ChEBI" id="CHEBI:43474"/>
        <dbReference type="ChEBI" id="CHEBI:57344"/>
        <dbReference type="ChEBI" id="CHEBI:57346"/>
        <dbReference type="ChEBI" id="CHEBI:456216"/>
        <dbReference type="EC" id="6.4.1.4"/>
    </reaction>
</comment>
<evidence type="ECO:0000256" key="2">
    <source>
        <dbReference type="ARBA" id="ARBA00026116"/>
    </source>
</evidence>
<reference evidence="8 9" key="1">
    <citation type="journal article" date="2013" name="Genome Biol.">
        <title>Genome of Acanthamoeba castellanii highlights extensive lateral gene transfer and early evolution of tyrosine kinase signaling.</title>
        <authorList>
            <person name="Clarke M."/>
            <person name="Lohan A.J."/>
            <person name="Liu B."/>
            <person name="Lagkouvardos I."/>
            <person name="Roy S."/>
            <person name="Zafar N."/>
            <person name="Bertelli C."/>
            <person name="Schilde C."/>
            <person name="Kianianmomeni A."/>
            <person name="Burglin T.R."/>
            <person name="Frech C."/>
            <person name="Turcotte B."/>
            <person name="Kopec K.O."/>
            <person name="Synnott J.M."/>
            <person name="Choo C."/>
            <person name="Paponov I."/>
            <person name="Finkler A."/>
            <person name="Soon Heng Tan C."/>
            <person name="Hutchins A.P."/>
            <person name="Weinmeier T."/>
            <person name="Rattei T."/>
            <person name="Chu J.S."/>
            <person name="Gimenez G."/>
            <person name="Irimia M."/>
            <person name="Rigden D.J."/>
            <person name="Fitzpatrick D.A."/>
            <person name="Lorenzo-Morales J."/>
            <person name="Bateman A."/>
            <person name="Chiu C.H."/>
            <person name="Tang P."/>
            <person name="Hegemann P."/>
            <person name="Fromm H."/>
            <person name="Raoult D."/>
            <person name="Greub G."/>
            <person name="Miranda-Saavedra D."/>
            <person name="Chen N."/>
            <person name="Nash P."/>
            <person name="Ginger M.L."/>
            <person name="Horn M."/>
            <person name="Schaap P."/>
            <person name="Caler L."/>
            <person name="Loftus B."/>
        </authorList>
    </citation>
    <scope>NUCLEOTIDE SEQUENCE [LARGE SCALE GENOMIC DNA]</scope>
    <source>
        <strain evidence="8 9">Neff</strain>
    </source>
</reference>
<evidence type="ECO:0000256" key="5">
    <source>
        <dbReference type="ARBA" id="ARBA00052347"/>
    </source>
</evidence>
<evidence type="ECO:0000259" key="7">
    <source>
        <dbReference type="PROSITE" id="PS50989"/>
    </source>
</evidence>
<dbReference type="PANTHER" id="PTHR22855:SF46">
    <property type="entry name" value="METHYLCROTONOYL-COA CARBOXYLASE"/>
    <property type="match status" value="1"/>
</dbReference>
<dbReference type="KEGG" id="acan:ACA1_390570"/>
<dbReference type="Gene3D" id="3.90.226.10">
    <property type="entry name" value="2-enoyl-CoA Hydratase, Chain A, domain 1"/>
    <property type="match status" value="2"/>
</dbReference>
<name>L8GRH2_ACACF</name>
<dbReference type="STRING" id="1257118.L8GRH2"/>
<organism evidence="8 9">
    <name type="scientific">Acanthamoeba castellanii (strain ATCC 30010 / Neff)</name>
    <dbReference type="NCBI Taxonomy" id="1257118"/>
    <lineage>
        <taxon>Eukaryota</taxon>
        <taxon>Amoebozoa</taxon>
        <taxon>Discosea</taxon>
        <taxon>Longamoebia</taxon>
        <taxon>Centramoebida</taxon>
        <taxon>Acanthamoebidae</taxon>
        <taxon>Acanthamoeba</taxon>
    </lineage>
</organism>
<dbReference type="InterPro" id="IPR011763">
    <property type="entry name" value="COA_CT_C"/>
</dbReference>
<evidence type="ECO:0000256" key="3">
    <source>
        <dbReference type="ARBA" id="ARBA00031237"/>
    </source>
</evidence>
<dbReference type="PROSITE" id="PS50989">
    <property type="entry name" value="COA_CT_CTER"/>
    <property type="match status" value="1"/>
</dbReference>
<keyword evidence="9" id="KW-1185">Reference proteome</keyword>
<feature type="domain" description="CoA carboxyltransferase C-terminal" evidence="7">
    <location>
        <begin position="279"/>
        <end position="533"/>
    </location>
</feature>
<dbReference type="EC" id="6.4.1.4" evidence="2"/>
<dbReference type="InterPro" id="IPR011762">
    <property type="entry name" value="COA_CT_N"/>
</dbReference>
<dbReference type="SUPFAM" id="SSF52096">
    <property type="entry name" value="ClpP/crotonase"/>
    <property type="match status" value="2"/>
</dbReference>
<dbReference type="RefSeq" id="XP_004336744.1">
    <property type="nucleotide sequence ID" value="XM_004336696.1"/>
</dbReference>
<gene>
    <name evidence="8" type="ORF">ACA1_390570</name>
</gene>
<dbReference type="OMA" id="QGGIIKH"/>
<dbReference type="OrthoDB" id="439921at2759"/>
<dbReference type="PANTHER" id="PTHR22855">
    <property type="entry name" value="ACETYL, PROPIONYL, PYRUVATE, AND GLUTACONYL CARBOXYLASE-RELATED"/>
    <property type="match status" value="1"/>
</dbReference>
<dbReference type="AlphaFoldDB" id="L8GRH2"/>
<accession>L8GRH2</accession>
<dbReference type="Pfam" id="PF01039">
    <property type="entry name" value="Carboxyl_trans"/>
    <property type="match status" value="1"/>
</dbReference>
<dbReference type="VEuPathDB" id="AmoebaDB:ACA1_390570"/>
<proteinExistence type="predicted"/>
<evidence type="ECO:0000256" key="1">
    <source>
        <dbReference type="ARBA" id="ARBA00025711"/>
    </source>
</evidence>
<protein>
    <recommendedName>
        <fullName evidence="2">methylcrotonoyl-CoA carboxylase</fullName>
        <ecNumber evidence="2">6.4.1.4</ecNumber>
    </recommendedName>
    <alternativeName>
        <fullName evidence="4">3-methylcrotonyl-CoA carboxylase 2</fullName>
    </alternativeName>
    <alternativeName>
        <fullName evidence="3">3-methylcrotonyl-CoA:carbon dioxide ligase subunit beta</fullName>
    </alternativeName>
</protein>
<dbReference type="InterPro" id="IPR045190">
    <property type="entry name" value="MCCB/AccD1-like"/>
</dbReference>
<dbReference type="EMBL" id="KB008044">
    <property type="protein sequence ID" value="ELR14731.1"/>
    <property type="molecule type" value="Genomic_DNA"/>
</dbReference>
<dbReference type="Proteomes" id="UP000011083">
    <property type="component" value="Unassembled WGS sequence"/>
</dbReference>
<dbReference type="PROSITE" id="PS50980">
    <property type="entry name" value="COA_CT_NTER"/>
    <property type="match status" value="1"/>
</dbReference>
<dbReference type="UniPathway" id="UPA00363">
    <property type="reaction ID" value="UER00861"/>
</dbReference>
<feature type="domain" description="CoA carboxyltransferase N-terminal" evidence="6">
    <location>
        <begin position="16"/>
        <end position="271"/>
    </location>
</feature>
<evidence type="ECO:0000259" key="6">
    <source>
        <dbReference type="PROSITE" id="PS50980"/>
    </source>
</evidence>
<dbReference type="GeneID" id="14915403"/>
<dbReference type="InterPro" id="IPR034733">
    <property type="entry name" value="AcCoA_carboxyl_beta"/>
</dbReference>
<evidence type="ECO:0000313" key="9">
    <source>
        <dbReference type="Proteomes" id="UP000011083"/>
    </source>
</evidence>
<evidence type="ECO:0000256" key="4">
    <source>
        <dbReference type="ARBA" id="ARBA00031404"/>
    </source>
</evidence>
<sequence length="533" mass="58205">MLAHEVVGGQGDLNPRWKSKIDTHAPEYKKNRLEMEGLVDELHERLRLSLNQARDRIELVLDQDSPYLELMPLAGYGQDGIELGGSLVGGIGLVCGVECMVSASVSTIKGGAMNEISVMKSLRLSEIAYENRLPCIALIQSAGADLRQQDKVFHRGGAAFRELAKRAKAGLPTISVVFGSSTAGGAYNPGMSDYVIMVKNQAKVFLGGPPLVKMATGEEVDDESLGGADMHSRVSGVSDFLAVNEHDAILKARQVVHNLHWTKKTALPRNHFSEHIEEPFYDPEEILGVASANIRIPFDVREVIARITDGSRFTEFKPLYGSTLVTCFAKVFGIPVGIISNNGVLFSEAACKGTQFIELCNQRDIPILFFQNITGFMVGKKYEEGGMIKHGSKFINAVSNSGVPHITILMGASYGAGNYGMCGRAYKPRFLFSWPNSKCSVMGPDQLTGVMDIVFREAAKKAGKTIDEQQATMRKEMFRQIVEDQSSAYYTSSRIIDDGIIDPRDTRNVLGLCLSVVYSGEVKGDNTCGVSRL</sequence>
<dbReference type="GO" id="GO:0004485">
    <property type="term" value="F:methylcrotonoyl-CoA carboxylase activity"/>
    <property type="evidence" value="ECO:0007669"/>
    <property type="project" value="UniProtKB-EC"/>
</dbReference>
<comment type="pathway">
    <text evidence="1">Amino-acid degradation; L-leucine degradation; (S)-3-hydroxy-3-methylglutaryl-CoA from 3-isovaleryl-CoA: step 2/3.</text>
</comment>
<dbReference type="InterPro" id="IPR029045">
    <property type="entry name" value="ClpP/crotonase-like_dom_sf"/>
</dbReference>
<dbReference type="GO" id="GO:0006552">
    <property type="term" value="P:L-leucine catabolic process"/>
    <property type="evidence" value="ECO:0007669"/>
    <property type="project" value="UniProtKB-UniPathway"/>
</dbReference>
<evidence type="ECO:0000313" key="8">
    <source>
        <dbReference type="EMBL" id="ELR14731.1"/>
    </source>
</evidence>
<dbReference type="FunFam" id="3.90.226.10:FF:000021">
    <property type="entry name" value="Acetyl-CoA carboxylase carboxyltransferase subunit"/>
    <property type="match status" value="1"/>
</dbReference>
<dbReference type="FunFam" id="3.90.226.10:FF:000030">
    <property type="entry name" value="Acetyl-CoA carboxylase carboxyltransferase subunit"/>
    <property type="match status" value="1"/>
</dbReference>